<dbReference type="Gene3D" id="3.30.420.10">
    <property type="entry name" value="Ribonuclease H-like superfamily/Ribonuclease H"/>
    <property type="match status" value="1"/>
</dbReference>
<dbReference type="InterPro" id="IPR036397">
    <property type="entry name" value="RNaseH_sf"/>
</dbReference>
<dbReference type="Pfam" id="PF13456">
    <property type="entry name" value="RVT_3"/>
    <property type="match status" value="1"/>
</dbReference>
<comment type="caution">
    <text evidence="2">The sequence shown here is derived from an EMBL/GenBank/DDBJ whole genome shotgun (WGS) entry which is preliminary data.</text>
</comment>
<dbReference type="InterPro" id="IPR044730">
    <property type="entry name" value="RNase_H-like_dom_plant"/>
</dbReference>
<dbReference type="PANTHER" id="PTHR47074:SF11">
    <property type="entry name" value="REVERSE TRANSCRIPTASE-LIKE PROTEIN"/>
    <property type="match status" value="1"/>
</dbReference>
<dbReference type="Proteomes" id="UP001558713">
    <property type="component" value="Unassembled WGS sequence"/>
</dbReference>
<proteinExistence type="predicted"/>
<dbReference type="AlphaFoldDB" id="A0ABD0ZIW9"/>
<organism evidence="2 3">
    <name type="scientific">Cardamine amara subsp. amara</name>
    <dbReference type="NCBI Taxonomy" id="228776"/>
    <lineage>
        <taxon>Eukaryota</taxon>
        <taxon>Viridiplantae</taxon>
        <taxon>Streptophyta</taxon>
        <taxon>Embryophyta</taxon>
        <taxon>Tracheophyta</taxon>
        <taxon>Spermatophyta</taxon>
        <taxon>Magnoliopsida</taxon>
        <taxon>eudicotyledons</taxon>
        <taxon>Gunneridae</taxon>
        <taxon>Pentapetalae</taxon>
        <taxon>rosids</taxon>
        <taxon>malvids</taxon>
        <taxon>Brassicales</taxon>
        <taxon>Brassicaceae</taxon>
        <taxon>Cardamineae</taxon>
        <taxon>Cardamine</taxon>
    </lineage>
</organism>
<evidence type="ECO:0000313" key="3">
    <source>
        <dbReference type="Proteomes" id="UP001558713"/>
    </source>
</evidence>
<sequence>MILQGSGSRHYVPSALTAKALALREVLSVASSKGFRNIRCLMDCQELVQLLNLQASSLEIYGTLADLRSFRFQFDVISFHYILRCENTDADTCEKAAMSLSSLTSFVEV</sequence>
<dbReference type="PANTHER" id="PTHR47074">
    <property type="entry name" value="BNAC02G40300D PROTEIN"/>
    <property type="match status" value="1"/>
</dbReference>
<keyword evidence="3" id="KW-1185">Reference proteome</keyword>
<accession>A0ABD0ZIW9</accession>
<reference evidence="2 3" key="1">
    <citation type="submission" date="2024-04" db="EMBL/GenBank/DDBJ databases">
        <title>Genome assembly C_amara_ONT_v2.</title>
        <authorList>
            <person name="Yant L."/>
            <person name="Moore C."/>
            <person name="Slenker M."/>
        </authorList>
    </citation>
    <scope>NUCLEOTIDE SEQUENCE [LARGE SCALE GENOMIC DNA]</scope>
    <source>
        <tissue evidence="2">Leaf</tissue>
    </source>
</reference>
<dbReference type="InterPro" id="IPR002156">
    <property type="entry name" value="RNaseH_domain"/>
</dbReference>
<gene>
    <name evidence="2" type="ORF">V5N11_010350</name>
</gene>
<name>A0ABD0ZIW9_CARAN</name>
<protein>
    <recommendedName>
        <fullName evidence="1">RNase H type-1 domain-containing protein</fullName>
    </recommendedName>
</protein>
<evidence type="ECO:0000313" key="2">
    <source>
        <dbReference type="EMBL" id="KAL1194438.1"/>
    </source>
</evidence>
<evidence type="ECO:0000259" key="1">
    <source>
        <dbReference type="Pfam" id="PF13456"/>
    </source>
</evidence>
<feature type="domain" description="RNase H type-1" evidence="1">
    <location>
        <begin position="12"/>
        <end position="95"/>
    </location>
</feature>
<dbReference type="CDD" id="cd06222">
    <property type="entry name" value="RNase_H_like"/>
    <property type="match status" value="1"/>
</dbReference>
<dbReference type="InterPro" id="IPR052929">
    <property type="entry name" value="RNase_H-like_EbsB-rel"/>
</dbReference>
<dbReference type="EMBL" id="JBANAX010000752">
    <property type="protein sequence ID" value="KAL1194438.1"/>
    <property type="molecule type" value="Genomic_DNA"/>
</dbReference>